<dbReference type="KEGG" id="nag:AArcMg_1409"/>
<dbReference type="Proteomes" id="UP000258707">
    <property type="component" value="Chromosome"/>
</dbReference>
<gene>
    <name evidence="2" type="ORF">AArc1_2207</name>
    <name evidence="3" type="ORF">AArcMg_1409</name>
</gene>
<sequence>MSTPFEDQPPFRLGFVVIQNDDAPDELAIYTTDETAQNEWIVASEDAFVSLDDMQ</sequence>
<dbReference type="EMBL" id="CP027033">
    <property type="protein sequence ID" value="AXR81424.1"/>
    <property type="molecule type" value="Genomic_DNA"/>
</dbReference>
<protein>
    <recommendedName>
        <fullName evidence="1">DUF7511 domain-containing protein</fullName>
    </recommendedName>
</protein>
<evidence type="ECO:0000313" key="5">
    <source>
        <dbReference type="Proteomes" id="UP000258707"/>
    </source>
</evidence>
<name>A0A346PG78_9EURY</name>
<reference evidence="5" key="1">
    <citation type="submission" date="2017-10" db="EMBL/GenBank/DDBJ databases">
        <title>Phenotypic and genomic properties of facultatively anaerobic sulfur-reducing natronoarchaea from hypersaline soda lakes.</title>
        <authorList>
            <person name="Sorokin D.Y."/>
            <person name="Kublanov I.V."/>
            <person name="Roman P."/>
            <person name="Sinninghe Damste J.S."/>
            <person name="Golyshin P.N."/>
            <person name="Rojo D."/>
            <person name="Ciordia S."/>
            <person name="Mena Md.C."/>
            <person name="Ferrer M."/>
            <person name="Messina E."/>
            <person name="Smedile F."/>
            <person name="La Spada G."/>
            <person name="La Cono V."/>
            <person name="Yakimov M.M."/>
        </authorList>
    </citation>
    <scope>NUCLEOTIDE SEQUENCE [LARGE SCALE GENOMIC DNA]</scope>
    <source>
        <strain evidence="5">AArc1</strain>
    </source>
</reference>
<evidence type="ECO:0000313" key="3">
    <source>
        <dbReference type="EMBL" id="AXR81424.1"/>
    </source>
</evidence>
<accession>A0A346PG78</accession>
<evidence type="ECO:0000313" key="2">
    <source>
        <dbReference type="EMBL" id="AXR78523.1"/>
    </source>
</evidence>
<dbReference type="KEGG" id="nan:AArc1_2207"/>
<evidence type="ECO:0000313" key="4">
    <source>
        <dbReference type="Proteomes" id="UP000258613"/>
    </source>
</evidence>
<accession>A0A346PPH9</accession>
<dbReference type="Pfam" id="PF24351">
    <property type="entry name" value="DUF7511"/>
    <property type="match status" value="1"/>
</dbReference>
<dbReference type="EMBL" id="CP024047">
    <property type="protein sequence ID" value="AXR78523.1"/>
    <property type="molecule type" value="Genomic_DNA"/>
</dbReference>
<reference evidence="2" key="3">
    <citation type="journal article" date="2019" name="Int. J. Syst. Evol. Microbiol.">
        <title>Natronolimnobius sulfurireducens sp. nov. and Halalkaliarchaeum desulfuricum gen. nov., sp. nov., the first sulfur-respiring alkaliphilic haloarchaea from hypersaline alkaline lakes.</title>
        <authorList>
            <person name="Sorokin D.Y."/>
            <person name="Yakimov M."/>
            <person name="Messina E."/>
            <person name="Merkel A.Y."/>
            <person name="Bale N.J."/>
            <person name="Sinninghe Damste J.S."/>
        </authorList>
    </citation>
    <scope>NUCLEOTIDE SEQUENCE</scope>
    <source>
        <strain evidence="3">AArc-Mg</strain>
        <strain evidence="2">AArc1</strain>
    </source>
</reference>
<dbReference type="Proteomes" id="UP000258613">
    <property type="component" value="Chromosome"/>
</dbReference>
<dbReference type="AlphaFoldDB" id="A0A346PG78"/>
<dbReference type="InterPro" id="IPR055933">
    <property type="entry name" value="DUF7511"/>
</dbReference>
<keyword evidence="4" id="KW-1185">Reference proteome</keyword>
<feature type="domain" description="DUF7511" evidence="1">
    <location>
        <begin position="15"/>
        <end position="54"/>
    </location>
</feature>
<evidence type="ECO:0000259" key="1">
    <source>
        <dbReference type="Pfam" id="PF24351"/>
    </source>
</evidence>
<proteinExistence type="predicted"/>
<reference evidence="4" key="2">
    <citation type="submission" date="2018-02" db="EMBL/GenBank/DDBJ databases">
        <title>Phenotypic and genomic properties of facultatively anaerobic sulfur-reducing natronoarchaea from hypersaline soda lakes.</title>
        <authorList>
            <person name="Sorokin D.Y."/>
            <person name="Kublanov I.V."/>
            <person name="Roman P."/>
            <person name="Sinninghe Damste J.S."/>
            <person name="Golyshin P.N."/>
            <person name="Rojo D."/>
            <person name="Ciordia S."/>
            <person name="Mena M.D.C."/>
            <person name="Ferrer M."/>
            <person name="Messina E."/>
            <person name="Smedile F."/>
            <person name="La Spada G."/>
            <person name="La Cono V."/>
            <person name="Yakimov M.M."/>
        </authorList>
    </citation>
    <scope>NUCLEOTIDE SEQUENCE [LARGE SCALE GENOMIC DNA]</scope>
    <source>
        <strain evidence="4">AArc-Mg</strain>
    </source>
</reference>
<organism evidence="2 5">
    <name type="scientific">Natrarchaeobaculum sulfurireducens</name>
    <dbReference type="NCBI Taxonomy" id="2044521"/>
    <lineage>
        <taxon>Archaea</taxon>
        <taxon>Methanobacteriati</taxon>
        <taxon>Methanobacteriota</taxon>
        <taxon>Stenosarchaea group</taxon>
        <taxon>Halobacteria</taxon>
        <taxon>Halobacteriales</taxon>
        <taxon>Natrialbaceae</taxon>
        <taxon>Natrarchaeobaculum</taxon>
    </lineage>
</organism>